<gene>
    <name evidence="6" type="ORF">COS54_01130</name>
</gene>
<dbReference type="SUPFAM" id="SSF46785">
    <property type="entry name" value="Winged helix' DNA-binding domain"/>
    <property type="match status" value="1"/>
</dbReference>
<accession>A0A2M7BE20</accession>
<dbReference type="InterPro" id="IPR021153">
    <property type="entry name" value="HrcA_C"/>
</dbReference>
<keyword evidence="3" id="KW-0346">Stress response</keyword>
<evidence type="ECO:0000256" key="2">
    <source>
        <dbReference type="ARBA" id="ARBA00023015"/>
    </source>
</evidence>
<keyword evidence="1" id="KW-0678">Repressor</keyword>
<dbReference type="InterPro" id="IPR029016">
    <property type="entry name" value="GAF-like_dom_sf"/>
</dbReference>
<evidence type="ECO:0000256" key="1">
    <source>
        <dbReference type="ARBA" id="ARBA00022491"/>
    </source>
</evidence>
<keyword evidence="2" id="KW-0805">Transcription regulation</keyword>
<evidence type="ECO:0000256" key="4">
    <source>
        <dbReference type="ARBA" id="ARBA00023163"/>
    </source>
</evidence>
<proteinExistence type="predicted"/>
<reference evidence="7" key="1">
    <citation type="submission" date="2017-09" db="EMBL/GenBank/DDBJ databases">
        <title>Depth-based differentiation of microbial function through sediment-hosted aquifers and enrichment of novel symbionts in the deep terrestrial subsurface.</title>
        <authorList>
            <person name="Probst A.J."/>
            <person name="Ladd B."/>
            <person name="Jarett J.K."/>
            <person name="Geller-Mcgrath D.E."/>
            <person name="Sieber C.M.K."/>
            <person name="Emerson J.B."/>
            <person name="Anantharaman K."/>
            <person name="Thomas B.C."/>
            <person name="Malmstrom R."/>
            <person name="Stieglmeier M."/>
            <person name="Klingl A."/>
            <person name="Woyke T."/>
            <person name="Ryan C.M."/>
            <person name="Banfield J.F."/>
        </authorList>
    </citation>
    <scope>NUCLEOTIDE SEQUENCE [LARGE SCALE GENOMIC DNA]</scope>
</reference>
<dbReference type="Pfam" id="PF01628">
    <property type="entry name" value="HrcA"/>
    <property type="match status" value="1"/>
</dbReference>
<name>A0A2M7BE20_9BACT</name>
<evidence type="ECO:0000313" key="7">
    <source>
        <dbReference type="Proteomes" id="UP000229631"/>
    </source>
</evidence>
<dbReference type="Proteomes" id="UP000229631">
    <property type="component" value="Unassembled WGS sequence"/>
</dbReference>
<feature type="non-terminal residue" evidence="6">
    <location>
        <position position="1"/>
    </location>
</feature>
<comment type="caution">
    <text evidence="6">The sequence shown here is derived from an EMBL/GenBank/DDBJ whole genome shotgun (WGS) entry which is preliminary data.</text>
</comment>
<feature type="domain" description="Heat-inducible transcription repressor HrcA C-terminal" evidence="5">
    <location>
        <begin position="66"/>
        <end position="215"/>
    </location>
</feature>
<dbReference type="PANTHER" id="PTHR34824">
    <property type="entry name" value="HEAT-INDUCIBLE TRANSCRIPTION REPRESSOR HRCA"/>
    <property type="match status" value="1"/>
</dbReference>
<dbReference type="GO" id="GO:0003677">
    <property type="term" value="F:DNA binding"/>
    <property type="evidence" value="ECO:0007669"/>
    <property type="project" value="InterPro"/>
</dbReference>
<dbReference type="SUPFAM" id="SSF55781">
    <property type="entry name" value="GAF domain-like"/>
    <property type="match status" value="1"/>
</dbReference>
<keyword evidence="4" id="KW-0804">Transcription</keyword>
<protein>
    <recommendedName>
        <fullName evidence="5">Heat-inducible transcription repressor HrcA C-terminal domain-containing protein</fullName>
    </recommendedName>
</protein>
<dbReference type="InterPro" id="IPR036390">
    <property type="entry name" value="WH_DNA-bd_sf"/>
</dbReference>
<dbReference type="PANTHER" id="PTHR34824:SF1">
    <property type="entry name" value="HEAT-INDUCIBLE TRANSCRIPTION REPRESSOR HRCA"/>
    <property type="match status" value="1"/>
</dbReference>
<sequence length="233" mass="26523">KILKSIIDEYIATALPVGSNTLEKKYNLGISPATIRNEMVQLTKDGYLKKVHSSSGRMPTPRALRFYVNNLMKAQEMSLADEVAVKEKVWDHRHEPDKLLRDMTRELAQRTKELAIATTDQGDIYSCGMANILESPEFFDIDLTKALLSHLDEMDFWLELINRPATGGTIEFLLGTDLGDNLFEPCGFIYRRFEVGPRKGVIGVIGPARVNYNRIFPTIKYFGELIDEMFKGW</sequence>
<dbReference type="Gene3D" id="1.10.10.10">
    <property type="entry name" value="Winged helix-like DNA-binding domain superfamily/Winged helix DNA-binding domain"/>
    <property type="match status" value="1"/>
</dbReference>
<dbReference type="Gene3D" id="3.30.450.40">
    <property type="match status" value="1"/>
</dbReference>
<organism evidence="6 7">
    <name type="scientific">Candidatus Shapirobacteria bacterium CG03_land_8_20_14_0_80_39_12</name>
    <dbReference type="NCBI Taxonomy" id="1974879"/>
    <lineage>
        <taxon>Bacteria</taxon>
        <taxon>Candidatus Shapironibacteriota</taxon>
    </lineage>
</organism>
<evidence type="ECO:0000256" key="3">
    <source>
        <dbReference type="ARBA" id="ARBA00023016"/>
    </source>
</evidence>
<evidence type="ECO:0000313" key="6">
    <source>
        <dbReference type="EMBL" id="PIV01368.1"/>
    </source>
</evidence>
<dbReference type="InterPro" id="IPR002571">
    <property type="entry name" value="HrcA"/>
</dbReference>
<dbReference type="InterPro" id="IPR036388">
    <property type="entry name" value="WH-like_DNA-bd_sf"/>
</dbReference>
<evidence type="ECO:0000259" key="5">
    <source>
        <dbReference type="Pfam" id="PF01628"/>
    </source>
</evidence>
<dbReference type="EMBL" id="PEVC01000024">
    <property type="protein sequence ID" value="PIV01368.1"/>
    <property type="molecule type" value="Genomic_DNA"/>
</dbReference>
<dbReference type="AlphaFoldDB" id="A0A2M7BE20"/>
<dbReference type="GO" id="GO:0045892">
    <property type="term" value="P:negative regulation of DNA-templated transcription"/>
    <property type="evidence" value="ECO:0007669"/>
    <property type="project" value="TreeGrafter"/>
</dbReference>